<dbReference type="GO" id="GO:0016791">
    <property type="term" value="F:phosphatase activity"/>
    <property type="evidence" value="ECO:0007669"/>
    <property type="project" value="InterPro"/>
</dbReference>
<evidence type="ECO:0000256" key="4">
    <source>
        <dbReference type="ARBA" id="ARBA00022801"/>
    </source>
</evidence>
<accession>A0A7V0I9Z2</accession>
<feature type="binding site" evidence="10">
    <location>
        <position position="90"/>
    </location>
    <ligand>
        <name>Zn(2+)</name>
        <dbReference type="ChEBI" id="CHEBI:29105"/>
    </ligand>
</feature>
<feature type="binding site" evidence="10">
    <location>
        <position position="9"/>
    </location>
    <ligand>
        <name>Mg(2+)</name>
        <dbReference type="ChEBI" id="CHEBI:18420"/>
    </ligand>
</feature>
<organism evidence="11">
    <name type="scientific">Desulfofervidus auxilii</name>
    <dbReference type="NCBI Taxonomy" id="1621989"/>
    <lineage>
        <taxon>Bacteria</taxon>
        <taxon>Pseudomonadati</taxon>
        <taxon>Thermodesulfobacteriota</taxon>
        <taxon>Candidatus Desulfofervidia</taxon>
        <taxon>Candidatus Desulfofervidales</taxon>
        <taxon>Candidatus Desulfofervidaceae</taxon>
        <taxon>Candidatus Desulfofervidus</taxon>
    </lineage>
</organism>
<dbReference type="GO" id="GO:0046872">
    <property type="term" value="F:metal ion binding"/>
    <property type="evidence" value="ECO:0007669"/>
    <property type="project" value="UniProtKB-KW"/>
</dbReference>
<keyword evidence="5 7" id="KW-0119">Carbohydrate metabolism</keyword>
<feature type="site" description="Stabilizes the phosphoryl group" evidence="9">
    <location>
        <position position="109"/>
    </location>
</feature>
<dbReference type="InterPro" id="IPR006549">
    <property type="entry name" value="HAD-SF_hydro_IIIA"/>
</dbReference>
<dbReference type="GO" id="GO:0005975">
    <property type="term" value="P:carbohydrate metabolic process"/>
    <property type="evidence" value="ECO:0007669"/>
    <property type="project" value="InterPro"/>
</dbReference>
<dbReference type="GO" id="GO:0005737">
    <property type="term" value="C:cytoplasm"/>
    <property type="evidence" value="ECO:0007669"/>
    <property type="project" value="UniProtKB-SubCell"/>
</dbReference>
<dbReference type="Proteomes" id="UP000885706">
    <property type="component" value="Unassembled WGS sequence"/>
</dbReference>
<dbReference type="NCBIfam" id="TIGR01656">
    <property type="entry name" value="Histidinol-ppas"/>
    <property type="match status" value="1"/>
</dbReference>
<evidence type="ECO:0000256" key="6">
    <source>
        <dbReference type="ARBA" id="ARBA00031828"/>
    </source>
</evidence>
<keyword evidence="2 7" id="KW-0963">Cytoplasm</keyword>
<evidence type="ECO:0000256" key="10">
    <source>
        <dbReference type="PIRSR" id="PIRSR004682-4"/>
    </source>
</evidence>
<evidence type="ECO:0000256" key="2">
    <source>
        <dbReference type="ARBA" id="ARBA00022490"/>
    </source>
</evidence>
<keyword evidence="3 10" id="KW-0479">Metal-binding</keyword>
<comment type="caution">
    <text evidence="11">The sequence shown here is derived from an EMBL/GenBank/DDBJ whole genome shotgun (WGS) entry which is preliminary data.</text>
</comment>
<feature type="active site" description="Nucleophile" evidence="8">
    <location>
        <position position="11"/>
    </location>
</feature>
<proteinExistence type="inferred from homology"/>
<evidence type="ECO:0000256" key="1">
    <source>
        <dbReference type="ARBA" id="ARBA00004496"/>
    </source>
</evidence>
<feature type="site" description="Contributes to substrate recognition" evidence="9">
    <location>
        <position position="108"/>
    </location>
</feature>
<comment type="subcellular location">
    <subcellularLocation>
        <location evidence="1 7">Cytoplasm</location>
    </subcellularLocation>
</comment>
<keyword evidence="4 7" id="KW-0378">Hydrolase</keyword>
<name>A0A7V0I9Z2_DESA2</name>
<evidence type="ECO:0000256" key="9">
    <source>
        <dbReference type="PIRSR" id="PIRSR004682-3"/>
    </source>
</evidence>
<evidence type="ECO:0000313" key="11">
    <source>
        <dbReference type="EMBL" id="HDD35416.1"/>
    </source>
</evidence>
<feature type="binding site" evidence="10">
    <location>
        <position position="92"/>
    </location>
    <ligand>
        <name>Zn(2+)</name>
        <dbReference type="ChEBI" id="CHEBI:29105"/>
    </ligand>
</feature>
<keyword evidence="10" id="KW-0862">Zinc</keyword>
<sequence length="194" mass="22010">MVMRAVFLDRDGTINEEMGYINHSERLIILPKVPEALRLLKMHGFKIILITNQSGAAKGYFPLDFIEEINNLLQKKLKEYNVSLDAIYYCPHHPQAVVPALKKDCFCRKPKPGLIKRAQKDFGLELKNCYVIGDRFVDIELAYNVGAKGILVMTGYGKGELKFIAPNHPLKPHFIAKDLLEAATWIIKDANLDD</sequence>
<evidence type="ECO:0000256" key="5">
    <source>
        <dbReference type="ARBA" id="ARBA00023277"/>
    </source>
</evidence>
<dbReference type="InterPro" id="IPR004446">
    <property type="entry name" value="Heptose_bisP_phosphatase"/>
</dbReference>
<gene>
    <name evidence="11" type="ORF">ENF30_01310</name>
</gene>
<dbReference type="PANTHER" id="PTHR42891">
    <property type="entry name" value="D-GLYCERO-BETA-D-MANNO-HEPTOSE-1,7-BISPHOSPHATE 7-PHOSPHATASE"/>
    <property type="match status" value="1"/>
</dbReference>
<dbReference type="NCBIfam" id="TIGR01662">
    <property type="entry name" value="HAD-SF-IIIA"/>
    <property type="match status" value="1"/>
</dbReference>
<protein>
    <recommendedName>
        <fullName evidence="6 7">D,D-heptose 1,7-bisphosphate phosphatase</fullName>
        <ecNumber evidence="7">3.1.3.-</ecNumber>
    </recommendedName>
</protein>
<feature type="binding site" evidence="10">
    <location>
        <position position="105"/>
    </location>
    <ligand>
        <name>Zn(2+)</name>
        <dbReference type="ChEBI" id="CHEBI:29105"/>
    </ligand>
</feature>
<dbReference type="CDD" id="cd07503">
    <property type="entry name" value="HAD_HisB-N"/>
    <property type="match status" value="1"/>
</dbReference>
<comment type="cofactor">
    <cofactor evidence="10">
        <name>Zn(2+)</name>
        <dbReference type="ChEBI" id="CHEBI:29105"/>
    </cofactor>
</comment>
<feature type="binding site" evidence="10">
    <location>
        <position position="134"/>
    </location>
    <ligand>
        <name>Mg(2+)</name>
        <dbReference type="ChEBI" id="CHEBI:18420"/>
    </ligand>
</feature>
<dbReference type="InterPro" id="IPR036412">
    <property type="entry name" value="HAD-like_sf"/>
</dbReference>
<feature type="binding site" evidence="10">
    <location>
        <position position="107"/>
    </location>
    <ligand>
        <name>Zn(2+)</name>
        <dbReference type="ChEBI" id="CHEBI:29105"/>
    </ligand>
</feature>
<evidence type="ECO:0000256" key="3">
    <source>
        <dbReference type="ARBA" id="ARBA00022723"/>
    </source>
</evidence>
<comment type="similarity">
    <text evidence="7">Belongs to the gmhB family.</text>
</comment>
<evidence type="ECO:0000256" key="8">
    <source>
        <dbReference type="PIRSR" id="PIRSR004682-1"/>
    </source>
</evidence>
<dbReference type="Pfam" id="PF13242">
    <property type="entry name" value="Hydrolase_like"/>
    <property type="match status" value="1"/>
</dbReference>
<feature type="binding site" evidence="10">
    <location>
        <position position="11"/>
    </location>
    <ligand>
        <name>Mg(2+)</name>
        <dbReference type="ChEBI" id="CHEBI:18420"/>
    </ligand>
</feature>
<feature type="active site" description="Nucleophile" evidence="8">
    <location>
        <position position="9"/>
    </location>
</feature>
<comment type="cofactor">
    <cofactor evidence="10">
        <name>Mg(2+)</name>
        <dbReference type="ChEBI" id="CHEBI:18420"/>
    </cofactor>
</comment>
<feature type="site" description="Stabilizes the phosphoryl group" evidence="9">
    <location>
        <position position="51"/>
    </location>
</feature>
<dbReference type="InterPro" id="IPR023214">
    <property type="entry name" value="HAD_sf"/>
</dbReference>
<dbReference type="EC" id="3.1.3.-" evidence="7"/>
<reference evidence="11" key="1">
    <citation type="journal article" date="2020" name="mSystems">
        <title>Genome- and Community-Level Interaction Insights into Carbon Utilization and Element Cycling Functions of Hydrothermarchaeota in Hydrothermal Sediment.</title>
        <authorList>
            <person name="Zhou Z."/>
            <person name="Liu Y."/>
            <person name="Xu W."/>
            <person name="Pan J."/>
            <person name="Luo Z.H."/>
            <person name="Li M."/>
        </authorList>
    </citation>
    <scope>NUCLEOTIDE SEQUENCE [LARGE SCALE GENOMIC DNA]</scope>
    <source>
        <strain evidence="11">HyVt-113</strain>
    </source>
</reference>
<dbReference type="SUPFAM" id="SSF56784">
    <property type="entry name" value="HAD-like"/>
    <property type="match status" value="1"/>
</dbReference>
<dbReference type="Gene3D" id="3.40.50.1000">
    <property type="entry name" value="HAD superfamily/HAD-like"/>
    <property type="match status" value="1"/>
</dbReference>
<evidence type="ECO:0000256" key="7">
    <source>
        <dbReference type="PIRNR" id="PIRNR004682"/>
    </source>
</evidence>
<dbReference type="PIRSF" id="PIRSF004682">
    <property type="entry name" value="GmhB"/>
    <property type="match status" value="1"/>
</dbReference>
<keyword evidence="10" id="KW-0460">Magnesium</keyword>
<dbReference type="EMBL" id="DQWQ01000059">
    <property type="protein sequence ID" value="HDD35416.1"/>
    <property type="molecule type" value="Genomic_DNA"/>
</dbReference>
<dbReference type="InterPro" id="IPR006543">
    <property type="entry name" value="Histidinol-phos"/>
</dbReference>
<dbReference type="AlphaFoldDB" id="A0A7V0I9Z2"/>
<dbReference type="PANTHER" id="PTHR42891:SF1">
    <property type="entry name" value="D-GLYCERO-BETA-D-MANNO-HEPTOSE-1,7-BISPHOSPHATE 7-PHOSPHATASE"/>
    <property type="match status" value="1"/>
</dbReference>